<evidence type="ECO:0000313" key="1">
    <source>
        <dbReference type="EMBL" id="GCE32103.1"/>
    </source>
</evidence>
<evidence type="ECO:0000313" key="2">
    <source>
        <dbReference type="Proteomes" id="UP000287171"/>
    </source>
</evidence>
<protein>
    <recommendedName>
        <fullName evidence="3">DUF5131 family protein</fullName>
    </recommendedName>
</protein>
<dbReference type="Proteomes" id="UP000287171">
    <property type="component" value="Unassembled WGS sequence"/>
</dbReference>
<name>A0A402BL62_9CHLR</name>
<accession>A0A402BL62</accession>
<organism evidence="1 2">
    <name type="scientific">Dictyobacter alpinus</name>
    <dbReference type="NCBI Taxonomy" id="2014873"/>
    <lineage>
        <taxon>Bacteria</taxon>
        <taxon>Bacillati</taxon>
        <taxon>Chloroflexota</taxon>
        <taxon>Ktedonobacteria</taxon>
        <taxon>Ktedonobacterales</taxon>
        <taxon>Dictyobacteraceae</taxon>
        <taxon>Dictyobacter</taxon>
    </lineage>
</organism>
<sequence>MSDGTNIEWCDVTWPLVAGCRKRSPGCAHCWAIPMTWRLQHNPLTPQYHDAVEKVIRDAQGKRVQVRAGQPGTLQWTGAIVPLESYLEWPRTKKWKTGSKVFVSNMADLFDQDVPDSFLERAFRVMLEESQYTYQILTKEPGRLVDFAPRLSALVEEYGGSGTQWPAHLWFGVSIENPAMYWRILELIKVPAAIHFISGEPLLKLLANIPLEHIEWVIAGCESGPGARPMDEAWVEQLLQDTKRAEAAFFYKQKLNEYGHKVSLPLLQGRSWAEFPQPTTVSAAHVTLVQANGQTL</sequence>
<dbReference type="AlphaFoldDB" id="A0A402BL62"/>
<gene>
    <name evidence="1" type="ORF">KDA_75870</name>
</gene>
<dbReference type="EMBL" id="BIFT01000003">
    <property type="protein sequence ID" value="GCE32103.1"/>
    <property type="molecule type" value="Genomic_DNA"/>
</dbReference>
<proteinExistence type="predicted"/>
<dbReference type="Pfam" id="PF07505">
    <property type="entry name" value="DUF5131"/>
    <property type="match status" value="1"/>
</dbReference>
<keyword evidence="2" id="KW-1185">Reference proteome</keyword>
<comment type="caution">
    <text evidence="1">The sequence shown here is derived from an EMBL/GenBank/DDBJ whole genome shotgun (WGS) entry which is preliminary data.</text>
</comment>
<dbReference type="RefSeq" id="WP_126632103.1">
    <property type="nucleotide sequence ID" value="NZ_BIFT01000003.1"/>
</dbReference>
<dbReference type="OrthoDB" id="9787478at2"/>
<dbReference type="InterPro" id="IPR011101">
    <property type="entry name" value="DUF5131"/>
</dbReference>
<evidence type="ECO:0008006" key="3">
    <source>
        <dbReference type="Google" id="ProtNLM"/>
    </source>
</evidence>
<reference evidence="2" key="1">
    <citation type="submission" date="2018-12" db="EMBL/GenBank/DDBJ databases">
        <title>Tengunoibacter tsumagoiensis gen. nov., sp. nov., Dictyobacter kobayashii sp. nov., D. alpinus sp. nov., and D. joshuensis sp. nov. and description of Dictyobacteraceae fam. nov. within the order Ktedonobacterales isolated from Tengu-no-mugimeshi.</title>
        <authorList>
            <person name="Wang C.M."/>
            <person name="Zheng Y."/>
            <person name="Sakai Y."/>
            <person name="Toyoda A."/>
            <person name="Minakuchi Y."/>
            <person name="Abe K."/>
            <person name="Yokota A."/>
            <person name="Yabe S."/>
        </authorList>
    </citation>
    <scope>NUCLEOTIDE SEQUENCE [LARGE SCALE GENOMIC DNA]</scope>
    <source>
        <strain evidence="2">Uno16</strain>
    </source>
</reference>